<protein>
    <submittedName>
        <fullName evidence="1">Uncharacterized protein</fullName>
    </submittedName>
</protein>
<keyword evidence="2" id="KW-1185">Reference proteome</keyword>
<name>A0A4V6PXI9_9PROT</name>
<dbReference type="EMBL" id="SNYW01000008">
    <property type="protein sequence ID" value="TDQ82518.1"/>
    <property type="molecule type" value="Genomic_DNA"/>
</dbReference>
<gene>
    <name evidence="1" type="ORF">A8950_2341</name>
</gene>
<accession>A0A4V6PXI9</accession>
<evidence type="ECO:0000313" key="1">
    <source>
        <dbReference type="EMBL" id="TDQ82518.1"/>
    </source>
</evidence>
<dbReference type="AlphaFoldDB" id="A0A4V6PXI9"/>
<organism evidence="1 2">
    <name type="scientific">Dongia mobilis</name>
    <dbReference type="NCBI Taxonomy" id="578943"/>
    <lineage>
        <taxon>Bacteria</taxon>
        <taxon>Pseudomonadati</taxon>
        <taxon>Pseudomonadota</taxon>
        <taxon>Alphaproteobacteria</taxon>
        <taxon>Rhodospirillales</taxon>
        <taxon>Dongiaceae</taxon>
        <taxon>Dongia</taxon>
    </lineage>
</organism>
<dbReference type="RefSeq" id="WP_133613789.1">
    <property type="nucleotide sequence ID" value="NZ_SNYW01000008.1"/>
</dbReference>
<proteinExistence type="predicted"/>
<dbReference type="PROSITE" id="PS51257">
    <property type="entry name" value="PROKAR_LIPOPROTEIN"/>
    <property type="match status" value="1"/>
</dbReference>
<evidence type="ECO:0000313" key="2">
    <source>
        <dbReference type="Proteomes" id="UP000295783"/>
    </source>
</evidence>
<sequence length="118" mass="11709">MRGLPFMLGAAMLLVACAVPDRPADLGARLAAANLLAGSLAAGLDQVLDPALGEPAILPGSGTAIALLVTLDAVELALDGAGNAFRAHLPQLAEANLAAAERQMAELKPLLPPAAGGQ</sequence>
<reference evidence="1 2" key="1">
    <citation type="submission" date="2019-03" db="EMBL/GenBank/DDBJ databases">
        <title>Genomic Encyclopedia of Type Strains, Phase III (KMG-III): the genomes of soil and plant-associated and newly described type strains.</title>
        <authorList>
            <person name="Whitman W."/>
        </authorList>
    </citation>
    <scope>NUCLEOTIDE SEQUENCE [LARGE SCALE GENOMIC DNA]</scope>
    <source>
        <strain evidence="1 2">CGMCC 1.7660</strain>
    </source>
</reference>
<dbReference type="Proteomes" id="UP000295783">
    <property type="component" value="Unassembled WGS sequence"/>
</dbReference>
<comment type="caution">
    <text evidence="1">The sequence shown here is derived from an EMBL/GenBank/DDBJ whole genome shotgun (WGS) entry which is preliminary data.</text>
</comment>